<dbReference type="Pfam" id="PF14333">
    <property type="entry name" value="DUF4389"/>
    <property type="match status" value="1"/>
</dbReference>
<organism evidence="2 3">
    <name type="scientific">Candidatus Thiomargarita nelsonii</name>
    <dbReference type="NCBI Taxonomy" id="1003181"/>
    <lineage>
        <taxon>Bacteria</taxon>
        <taxon>Pseudomonadati</taxon>
        <taxon>Pseudomonadota</taxon>
        <taxon>Gammaproteobacteria</taxon>
        <taxon>Thiotrichales</taxon>
        <taxon>Thiotrichaceae</taxon>
        <taxon>Thiomargarita</taxon>
    </lineage>
</organism>
<comment type="caution">
    <text evidence="2">The sequence shown here is derived from an EMBL/GenBank/DDBJ whole genome shotgun (WGS) entry which is preliminary data.</text>
</comment>
<evidence type="ECO:0008006" key="4">
    <source>
        <dbReference type="Google" id="ProtNLM"/>
    </source>
</evidence>
<dbReference type="EMBL" id="JSZA02000004">
    <property type="protein sequence ID" value="KHD08631.1"/>
    <property type="molecule type" value="Genomic_DNA"/>
</dbReference>
<dbReference type="AlphaFoldDB" id="A0A0A6RXL4"/>
<evidence type="ECO:0000256" key="1">
    <source>
        <dbReference type="SAM" id="Phobius"/>
    </source>
</evidence>
<keyword evidence="3" id="KW-1185">Reference proteome</keyword>
<protein>
    <recommendedName>
        <fullName evidence="4">Lipase</fullName>
    </recommendedName>
</protein>
<dbReference type="Proteomes" id="UP000030428">
    <property type="component" value="Unassembled WGS sequence"/>
</dbReference>
<reference evidence="2 3" key="1">
    <citation type="journal article" date="2016" name="Front. Microbiol.">
        <title>Single-Cell (Meta-)Genomics of a Dimorphic Candidatus Thiomargarita nelsonii Reveals Genomic Plasticity.</title>
        <authorList>
            <person name="Flood B.E."/>
            <person name="Fliss P."/>
            <person name="Jones D.S."/>
            <person name="Dick G.J."/>
            <person name="Jain S."/>
            <person name="Kaster A.K."/>
            <person name="Winkel M."/>
            <person name="Mussmann M."/>
            <person name="Bailey J."/>
        </authorList>
    </citation>
    <scope>NUCLEOTIDE SEQUENCE [LARGE SCALE GENOMIC DNA]</scope>
    <source>
        <strain evidence="2">Hydrate Ridge</strain>
    </source>
</reference>
<sequence>MRKEELREQIRENLLSLNTWLRGFFMLLYAVACYVAIIVTGIVMLFQFGVVLLTGKVNDRLLPLGQSLSIYINQILLYLTYNSEEKPFPFNSWPTVMASAQEPVVNLPNEPEPPPKAE</sequence>
<accession>A0A0A6RXL4</accession>
<keyword evidence="1" id="KW-0812">Transmembrane</keyword>
<proteinExistence type="predicted"/>
<dbReference type="InterPro" id="IPR025498">
    <property type="entry name" value="DUF4389"/>
</dbReference>
<evidence type="ECO:0000313" key="3">
    <source>
        <dbReference type="Proteomes" id="UP000030428"/>
    </source>
</evidence>
<feature type="transmembrane region" description="Helical" evidence="1">
    <location>
        <begin position="21"/>
        <end position="49"/>
    </location>
</feature>
<keyword evidence="1" id="KW-1133">Transmembrane helix</keyword>
<name>A0A0A6RXL4_9GAMM</name>
<evidence type="ECO:0000313" key="2">
    <source>
        <dbReference type="EMBL" id="KHD08631.1"/>
    </source>
</evidence>
<keyword evidence="1" id="KW-0472">Membrane</keyword>
<gene>
    <name evidence="2" type="ORF">PN36_01755</name>
</gene>